<feature type="chain" id="PRO_5030616782" description="Cold and drought-regulated protein CORA" evidence="2">
    <location>
        <begin position="25"/>
        <end position="131"/>
    </location>
</feature>
<evidence type="ECO:0000313" key="4">
    <source>
        <dbReference type="Proteomes" id="UP000595437"/>
    </source>
</evidence>
<sequence>MRLHMLSLLAGALVLLIATESVSSSALNPHHREKRTIKTIVDIFKNFVDSIFGKRGGRHIKQQHKRPRPGYGPPGKPSYNGGGGGGHGGGGHSHSSSGGGGGHSHGGGHSQGGNAGGGHSHGGNAGVTEAS</sequence>
<keyword evidence="2" id="KW-0732">Signal</keyword>
<evidence type="ECO:0008006" key="5">
    <source>
        <dbReference type="Google" id="ProtNLM"/>
    </source>
</evidence>
<protein>
    <recommendedName>
        <fullName evidence="5">Cold and drought-regulated protein CORA</fullName>
    </recommendedName>
</protein>
<feature type="compositionally biased region" description="Basic residues" evidence="1">
    <location>
        <begin position="55"/>
        <end position="68"/>
    </location>
</feature>
<evidence type="ECO:0000256" key="2">
    <source>
        <dbReference type="SAM" id="SignalP"/>
    </source>
</evidence>
<reference evidence="4" key="1">
    <citation type="submission" date="2021-01" db="EMBL/GenBank/DDBJ databases">
        <title>Caligus Genome Assembly.</title>
        <authorList>
            <person name="Gallardo-Escarate C."/>
        </authorList>
    </citation>
    <scope>NUCLEOTIDE SEQUENCE [LARGE SCALE GENOMIC DNA]</scope>
</reference>
<organism evidence="3 4">
    <name type="scientific">Caligus rogercresseyi</name>
    <name type="common">Sea louse</name>
    <dbReference type="NCBI Taxonomy" id="217165"/>
    <lineage>
        <taxon>Eukaryota</taxon>
        <taxon>Metazoa</taxon>
        <taxon>Ecdysozoa</taxon>
        <taxon>Arthropoda</taxon>
        <taxon>Crustacea</taxon>
        <taxon>Multicrustacea</taxon>
        <taxon>Hexanauplia</taxon>
        <taxon>Copepoda</taxon>
        <taxon>Siphonostomatoida</taxon>
        <taxon>Caligidae</taxon>
        <taxon>Caligus</taxon>
    </lineage>
</organism>
<dbReference type="AlphaFoldDB" id="A0A7T8QS46"/>
<dbReference type="EMBL" id="CP045892">
    <property type="protein sequence ID" value="QQP53196.1"/>
    <property type="molecule type" value="Genomic_DNA"/>
</dbReference>
<dbReference type="Proteomes" id="UP000595437">
    <property type="component" value="Chromosome 3"/>
</dbReference>
<feature type="compositionally biased region" description="Gly residues" evidence="1">
    <location>
        <begin position="80"/>
        <end position="125"/>
    </location>
</feature>
<evidence type="ECO:0000256" key="1">
    <source>
        <dbReference type="SAM" id="MobiDB-lite"/>
    </source>
</evidence>
<proteinExistence type="predicted"/>
<gene>
    <name evidence="3" type="ORF">FKW44_005577</name>
</gene>
<feature type="region of interest" description="Disordered" evidence="1">
    <location>
        <begin position="53"/>
        <end position="131"/>
    </location>
</feature>
<keyword evidence="4" id="KW-1185">Reference proteome</keyword>
<name>A0A7T8QS46_CALRO</name>
<dbReference type="OrthoDB" id="10688239at2759"/>
<evidence type="ECO:0000313" key="3">
    <source>
        <dbReference type="EMBL" id="QQP53196.1"/>
    </source>
</evidence>
<feature type="signal peptide" evidence="2">
    <location>
        <begin position="1"/>
        <end position="24"/>
    </location>
</feature>
<accession>A0A7T8QS46</accession>